<dbReference type="Gene3D" id="3.90.79.10">
    <property type="entry name" value="Nucleoside Triphosphate Pyrophosphohydrolase"/>
    <property type="match status" value="1"/>
</dbReference>
<feature type="domain" description="Large ribosomal subunit protein mL46 N-terminal" evidence="1">
    <location>
        <begin position="14"/>
        <end position="110"/>
    </location>
</feature>
<evidence type="ECO:0000313" key="2">
    <source>
        <dbReference type="Proteomes" id="UP000050795"/>
    </source>
</evidence>
<dbReference type="GO" id="GO:0003735">
    <property type="term" value="F:structural constituent of ribosome"/>
    <property type="evidence" value="ECO:0007669"/>
    <property type="project" value="InterPro"/>
</dbReference>
<name>A0AA85IQN7_TRIRE</name>
<protein>
    <recommendedName>
        <fullName evidence="1">Large ribosomal subunit protein mL46 N-terminal domain-containing protein</fullName>
    </recommendedName>
</protein>
<evidence type="ECO:0000259" key="1">
    <source>
        <dbReference type="Pfam" id="PF11788"/>
    </source>
</evidence>
<dbReference type="Proteomes" id="UP000050795">
    <property type="component" value="Unassembled WGS sequence"/>
</dbReference>
<dbReference type="WBParaSite" id="TREG1_101800.1">
    <property type="protein sequence ID" value="TREG1_101800.1"/>
    <property type="gene ID" value="TREG1_101800"/>
</dbReference>
<dbReference type="PANTHER" id="PTHR13124">
    <property type="entry name" value="39S RIBOSOMAL PROTEIN L46, MITOCHONDRIAL PRECURSOR-RELATED"/>
    <property type="match status" value="1"/>
</dbReference>
<dbReference type="PANTHER" id="PTHR13124:SF12">
    <property type="entry name" value="LARGE RIBOSOMAL SUBUNIT PROTEIN ML46"/>
    <property type="match status" value="1"/>
</dbReference>
<proteinExistence type="predicted"/>
<organism evidence="2 3">
    <name type="scientific">Trichobilharzia regenti</name>
    <name type="common">Nasal bird schistosome</name>
    <dbReference type="NCBI Taxonomy" id="157069"/>
    <lineage>
        <taxon>Eukaryota</taxon>
        <taxon>Metazoa</taxon>
        <taxon>Spiralia</taxon>
        <taxon>Lophotrochozoa</taxon>
        <taxon>Platyhelminthes</taxon>
        <taxon>Trematoda</taxon>
        <taxon>Digenea</taxon>
        <taxon>Strigeidida</taxon>
        <taxon>Schistosomatoidea</taxon>
        <taxon>Schistosomatidae</taxon>
        <taxon>Trichobilharzia</taxon>
    </lineage>
</organism>
<accession>A0AA85IQN7</accession>
<dbReference type="AlphaFoldDB" id="A0AA85IQN7"/>
<reference evidence="3" key="2">
    <citation type="submission" date="2023-11" db="UniProtKB">
        <authorList>
            <consortium name="WormBaseParasite"/>
        </authorList>
    </citation>
    <scope>IDENTIFICATION</scope>
</reference>
<reference evidence="2" key="1">
    <citation type="submission" date="2022-06" db="EMBL/GenBank/DDBJ databases">
        <authorList>
            <person name="Berger JAMES D."/>
            <person name="Berger JAMES D."/>
        </authorList>
    </citation>
    <scope>NUCLEOTIDE SEQUENCE [LARGE SCALE GENOMIC DNA]</scope>
</reference>
<evidence type="ECO:0000313" key="3">
    <source>
        <dbReference type="WBParaSite" id="TREG1_101800.1"/>
    </source>
</evidence>
<dbReference type="GO" id="GO:0005762">
    <property type="term" value="C:mitochondrial large ribosomal subunit"/>
    <property type="evidence" value="ECO:0007669"/>
    <property type="project" value="TreeGrafter"/>
</dbReference>
<sequence>MSNPLKLLKSIKNWNILTGLCIRRPAVIAPKFTPLEKQIAELYEKVEFENSYLSAHELRHETETKNIALALSKGTNDNIKETLITAREAELLWEAEAEKFKPADRLTENDKNGNLKSAWRVLDRPLFLLVQSSKDIYNGWSLPSAPVVNGKNLRQTADFIAGSLLPSRAKWSIFGNAPVAVWLSQDQSDKDTGTQVYFYNVYVDRHWHGEDLSINNETSSFASIKDYAWISTDEFKNFIKHKKLLQTLKSFAVEY</sequence>
<keyword evidence="2" id="KW-1185">Reference proteome</keyword>
<dbReference type="InterPro" id="IPR021757">
    <property type="entry name" value="Ribosomal_mL46_N"/>
</dbReference>
<dbReference type="Pfam" id="PF11788">
    <property type="entry name" value="MRP-L46"/>
    <property type="match status" value="1"/>
</dbReference>
<dbReference type="InterPro" id="IPR040008">
    <property type="entry name" value="Ribosomal_mL46"/>
</dbReference>